<feature type="transmembrane region" description="Helical" evidence="1">
    <location>
        <begin position="20"/>
        <end position="40"/>
    </location>
</feature>
<feature type="transmembrane region" description="Helical" evidence="1">
    <location>
        <begin position="61"/>
        <end position="80"/>
    </location>
</feature>
<feature type="transmembrane region" description="Helical" evidence="1">
    <location>
        <begin position="284"/>
        <end position="307"/>
    </location>
</feature>
<organism evidence="3 4">
    <name type="scientific">Coccomyxa subellipsoidea</name>
    <dbReference type="NCBI Taxonomy" id="248742"/>
    <lineage>
        <taxon>Eukaryota</taxon>
        <taxon>Viridiplantae</taxon>
        <taxon>Chlorophyta</taxon>
        <taxon>core chlorophytes</taxon>
        <taxon>Trebouxiophyceae</taxon>
        <taxon>Trebouxiophyceae incertae sedis</taxon>
        <taxon>Coccomyxaceae</taxon>
        <taxon>Coccomyxa</taxon>
    </lineage>
</organism>
<feature type="transmembrane region" description="Helical" evidence="1">
    <location>
        <begin position="214"/>
        <end position="233"/>
    </location>
</feature>
<protein>
    <recommendedName>
        <fullName evidence="2">Acyltransferase 3 domain-containing protein</fullName>
    </recommendedName>
</protein>
<feature type="transmembrane region" description="Helical" evidence="1">
    <location>
        <begin position="160"/>
        <end position="177"/>
    </location>
</feature>
<dbReference type="EMBL" id="JALJOT010000009">
    <property type="protein sequence ID" value="KAK9907547.1"/>
    <property type="molecule type" value="Genomic_DNA"/>
</dbReference>
<dbReference type="InterPro" id="IPR002656">
    <property type="entry name" value="Acyl_transf_3_dom"/>
</dbReference>
<dbReference type="PANTHER" id="PTHR11161">
    <property type="entry name" value="O-ACYLTRANSFERASE"/>
    <property type="match status" value="1"/>
</dbReference>
<sequence length="396" mass="44305">MDAALARQAWLAVVFNPEPAMQTFMCLTGFLSAISLVPALEKTPNHIRSVLRYYKKRLLRIAPAYFMMLMVIRMLGAVLGESESLPPHVRRTFFEPLRTFDKAACKDTIAHNIFFVHNQQPGGGCYTTTWSLAVQMQFWCMFPLALLLLRPQMPGFRARVAWSLLATIGAVLAYRAWQVNKVQLWTKMPLRLYSPDLPTALTIRFLGHHSYFSTLARLAPLCFGCLAALCVMHPSCKQKMARHSSWLHVLWACLALSNFAGCFVNKVGPHSDPTHLLANPINCAFAYVVITGVLSPLLPALTLLLITSKGVGTPSAVTRLFSAPVFKWLADITYNIYLIHPLVMFCMWLVLPPSVWFAPDQPLTFALVSCLALALSIIATWAHNSVWSLVMRFLAP</sequence>
<keyword evidence="1" id="KW-0472">Membrane</keyword>
<feature type="transmembrane region" description="Helical" evidence="1">
    <location>
        <begin position="130"/>
        <end position="148"/>
    </location>
</feature>
<dbReference type="InterPro" id="IPR052728">
    <property type="entry name" value="O2_lipid_transport_reg"/>
</dbReference>
<gene>
    <name evidence="3" type="ORF">WJX75_005734</name>
</gene>
<keyword evidence="1" id="KW-0812">Transmembrane</keyword>
<feature type="domain" description="Acyltransferase 3" evidence="2">
    <location>
        <begin position="19"/>
        <end position="381"/>
    </location>
</feature>
<keyword evidence="1" id="KW-1133">Transmembrane helix</keyword>
<evidence type="ECO:0000313" key="3">
    <source>
        <dbReference type="EMBL" id="KAK9907547.1"/>
    </source>
</evidence>
<feature type="transmembrane region" description="Helical" evidence="1">
    <location>
        <begin position="328"/>
        <end position="351"/>
    </location>
</feature>
<name>A0ABR2YL08_9CHLO</name>
<dbReference type="Proteomes" id="UP001491310">
    <property type="component" value="Unassembled WGS sequence"/>
</dbReference>
<evidence type="ECO:0000256" key="1">
    <source>
        <dbReference type="SAM" id="Phobius"/>
    </source>
</evidence>
<comment type="caution">
    <text evidence="3">The sequence shown here is derived from an EMBL/GenBank/DDBJ whole genome shotgun (WGS) entry which is preliminary data.</text>
</comment>
<evidence type="ECO:0000313" key="4">
    <source>
        <dbReference type="Proteomes" id="UP001491310"/>
    </source>
</evidence>
<dbReference type="PANTHER" id="PTHR11161:SF0">
    <property type="entry name" value="O-ACYLTRANSFERASE LIKE PROTEIN"/>
    <property type="match status" value="1"/>
</dbReference>
<keyword evidence="4" id="KW-1185">Reference proteome</keyword>
<accession>A0ABR2YL08</accession>
<feature type="transmembrane region" description="Helical" evidence="1">
    <location>
        <begin position="245"/>
        <end position="264"/>
    </location>
</feature>
<dbReference type="Pfam" id="PF01757">
    <property type="entry name" value="Acyl_transf_3"/>
    <property type="match status" value="1"/>
</dbReference>
<proteinExistence type="predicted"/>
<reference evidence="3 4" key="1">
    <citation type="journal article" date="2024" name="Nat. Commun.">
        <title>Phylogenomics reveals the evolutionary origins of lichenization in chlorophyte algae.</title>
        <authorList>
            <person name="Puginier C."/>
            <person name="Libourel C."/>
            <person name="Otte J."/>
            <person name="Skaloud P."/>
            <person name="Haon M."/>
            <person name="Grisel S."/>
            <person name="Petersen M."/>
            <person name="Berrin J.G."/>
            <person name="Delaux P.M."/>
            <person name="Dal Grande F."/>
            <person name="Keller J."/>
        </authorList>
    </citation>
    <scope>NUCLEOTIDE SEQUENCE [LARGE SCALE GENOMIC DNA]</scope>
    <source>
        <strain evidence="3 4">SAG 216-7</strain>
    </source>
</reference>
<feature type="transmembrane region" description="Helical" evidence="1">
    <location>
        <begin position="363"/>
        <end position="382"/>
    </location>
</feature>
<evidence type="ECO:0000259" key="2">
    <source>
        <dbReference type="Pfam" id="PF01757"/>
    </source>
</evidence>